<dbReference type="SUPFAM" id="SSF57625">
    <property type="entry name" value="Invertebrate chitin-binding proteins"/>
    <property type="match status" value="1"/>
</dbReference>
<dbReference type="SMART" id="SM00494">
    <property type="entry name" value="ChtBD2"/>
    <property type="match status" value="1"/>
</dbReference>
<dbReference type="EMBL" id="JAOYFB010000036">
    <property type="protein sequence ID" value="KAK4019907.1"/>
    <property type="molecule type" value="Genomic_DNA"/>
</dbReference>
<sequence length="106" mass="11545">MEKYLLVALALTISLFQVGHCGVVKQSGKRIAPGGIVYSEQRKEFTCSGGDGYYASPGECTNVYYYCENGLAEAQTCPEGEVFDPVTFVCITSNQASCNQEFDCPF</sequence>
<protein>
    <recommendedName>
        <fullName evidence="2">Chitin-binding type-2 domain-containing protein</fullName>
    </recommendedName>
</protein>
<dbReference type="InterPro" id="IPR002557">
    <property type="entry name" value="Chitin-bd_dom"/>
</dbReference>
<reference evidence="3 4" key="1">
    <citation type="journal article" date="2023" name="Nucleic Acids Res.">
        <title>The hologenome of Daphnia magna reveals possible DNA methylation and microbiome-mediated evolution of the host genome.</title>
        <authorList>
            <person name="Chaturvedi A."/>
            <person name="Li X."/>
            <person name="Dhandapani V."/>
            <person name="Marshall H."/>
            <person name="Kissane S."/>
            <person name="Cuenca-Cambronero M."/>
            <person name="Asole G."/>
            <person name="Calvet F."/>
            <person name="Ruiz-Romero M."/>
            <person name="Marangio P."/>
            <person name="Guigo R."/>
            <person name="Rago D."/>
            <person name="Mirbahai L."/>
            <person name="Eastwood N."/>
            <person name="Colbourne J.K."/>
            <person name="Zhou J."/>
            <person name="Mallon E."/>
            <person name="Orsini L."/>
        </authorList>
    </citation>
    <scope>NUCLEOTIDE SEQUENCE [LARGE SCALE GENOMIC DNA]</scope>
    <source>
        <strain evidence="3">LRV0_1</strain>
    </source>
</reference>
<evidence type="ECO:0000256" key="1">
    <source>
        <dbReference type="SAM" id="SignalP"/>
    </source>
</evidence>
<accession>A0ABR0A443</accession>
<name>A0ABR0A443_9CRUS</name>
<comment type="caution">
    <text evidence="3">The sequence shown here is derived from an EMBL/GenBank/DDBJ whole genome shotgun (WGS) entry which is preliminary data.</text>
</comment>
<dbReference type="Proteomes" id="UP001234178">
    <property type="component" value="Unassembled WGS sequence"/>
</dbReference>
<evidence type="ECO:0000259" key="2">
    <source>
        <dbReference type="PROSITE" id="PS50940"/>
    </source>
</evidence>
<dbReference type="PROSITE" id="PS50940">
    <property type="entry name" value="CHIT_BIND_II"/>
    <property type="match status" value="1"/>
</dbReference>
<proteinExistence type="predicted"/>
<evidence type="ECO:0000313" key="4">
    <source>
        <dbReference type="Proteomes" id="UP001234178"/>
    </source>
</evidence>
<keyword evidence="1" id="KW-0732">Signal</keyword>
<evidence type="ECO:0000313" key="3">
    <source>
        <dbReference type="EMBL" id="KAK4019907.1"/>
    </source>
</evidence>
<gene>
    <name evidence="3" type="ORF">OUZ56_001908</name>
</gene>
<feature type="signal peptide" evidence="1">
    <location>
        <begin position="1"/>
        <end position="21"/>
    </location>
</feature>
<dbReference type="Gene3D" id="2.170.140.10">
    <property type="entry name" value="Chitin binding domain"/>
    <property type="match status" value="1"/>
</dbReference>
<keyword evidence="4" id="KW-1185">Reference proteome</keyword>
<organism evidence="3 4">
    <name type="scientific">Daphnia magna</name>
    <dbReference type="NCBI Taxonomy" id="35525"/>
    <lineage>
        <taxon>Eukaryota</taxon>
        <taxon>Metazoa</taxon>
        <taxon>Ecdysozoa</taxon>
        <taxon>Arthropoda</taxon>
        <taxon>Crustacea</taxon>
        <taxon>Branchiopoda</taxon>
        <taxon>Diplostraca</taxon>
        <taxon>Cladocera</taxon>
        <taxon>Anomopoda</taxon>
        <taxon>Daphniidae</taxon>
        <taxon>Daphnia</taxon>
    </lineage>
</organism>
<feature type="domain" description="Chitin-binding type-2" evidence="2">
    <location>
        <begin position="44"/>
        <end position="100"/>
    </location>
</feature>
<dbReference type="InterPro" id="IPR036508">
    <property type="entry name" value="Chitin-bd_dom_sf"/>
</dbReference>
<feature type="chain" id="PRO_5046424050" description="Chitin-binding type-2 domain-containing protein" evidence="1">
    <location>
        <begin position="22"/>
        <end position="106"/>
    </location>
</feature>
<dbReference type="Pfam" id="PF01607">
    <property type="entry name" value="CBM_14"/>
    <property type="match status" value="1"/>
</dbReference>